<dbReference type="InterPro" id="IPR029044">
    <property type="entry name" value="Nucleotide-diphossugar_trans"/>
</dbReference>
<gene>
    <name evidence="4" type="ORF">KSX14_18840</name>
</gene>
<sequence>MEKYKISIVVPVYNVEPYIDRCMQSLLSQSLKEVEIILVDDASPDKCPILCDEYASQYQNVFVIHKQNAGLGYARNSGIDVARGEYICFIDSDDFIEPDMLEKLYNECISENLDVIYSEFNVDNYPQYKVVLQPARLYQGRQEIEELQLDMIGAEPQYKSNVKFEPSACKGLYSMRIIREHNIYFLSEREYISEDLLFNLDILHKSSRVKIVPWQFYHYCLNESSLTHVYRADRWRKNLIMLEAIKLHIPNFDRIKDLNLRLSRTAIAYARMAIGIESHRKDVGTWTKVKNIKEMISNSVFVSQIADYPLDLLPMVWKIYGFLLKKKVALLLFIVSKIKK</sequence>
<dbReference type="AlphaFoldDB" id="A0A415NW13"/>
<feature type="domain" description="Glycosyltransferase 2-like" evidence="3">
    <location>
        <begin position="7"/>
        <end position="133"/>
    </location>
</feature>
<evidence type="ECO:0000313" key="5">
    <source>
        <dbReference type="Proteomes" id="UP000758576"/>
    </source>
</evidence>
<dbReference type="EMBL" id="JAHOGA010000070">
    <property type="protein sequence ID" value="MBV3490635.1"/>
    <property type="molecule type" value="Genomic_DNA"/>
</dbReference>
<comment type="caution">
    <text evidence="4">The sequence shown here is derived from an EMBL/GenBank/DDBJ whole genome shotgun (WGS) entry which is preliminary data.</text>
</comment>
<evidence type="ECO:0000313" key="4">
    <source>
        <dbReference type="EMBL" id="MBV3490635.1"/>
    </source>
</evidence>
<keyword evidence="2 4" id="KW-0808">Transferase</keyword>
<name>A0A415NW13_PHOVU</name>
<protein>
    <submittedName>
        <fullName evidence="4">Glycosyltransferase</fullName>
        <ecNumber evidence="4">2.4.-.-</ecNumber>
    </submittedName>
</protein>
<proteinExistence type="predicted"/>
<dbReference type="Proteomes" id="UP000758576">
    <property type="component" value="Unassembled WGS sequence"/>
</dbReference>
<dbReference type="PANTHER" id="PTHR22916">
    <property type="entry name" value="GLYCOSYLTRANSFERASE"/>
    <property type="match status" value="1"/>
</dbReference>
<evidence type="ECO:0000259" key="3">
    <source>
        <dbReference type="Pfam" id="PF00535"/>
    </source>
</evidence>
<dbReference type="InterPro" id="IPR001173">
    <property type="entry name" value="Glyco_trans_2-like"/>
</dbReference>
<reference evidence="4" key="1">
    <citation type="submission" date="2021-06" db="EMBL/GenBank/DDBJ databases">
        <title>Collection of gut derived symbiotic bacterial strains cultured from healthy donors.</title>
        <authorList>
            <person name="Lin H."/>
            <person name="Littmann E."/>
            <person name="Pamer E.G."/>
        </authorList>
    </citation>
    <scope>NUCLEOTIDE SEQUENCE</scope>
    <source>
        <strain evidence="4">MSK.19.85</strain>
    </source>
</reference>
<evidence type="ECO:0000256" key="2">
    <source>
        <dbReference type="ARBA" id="ARBA00022679"/>
    </source>
</evidence>
<organism evidence="4 5">
    <name type="scientific">Phocaeicola vulgatus</name>
    <name type="common">Bacteroides vulgatus</name>
    <dbReference type="NCBI Taxonomy" id="821"/>
    <lineage>
        <taxon>Bacteria</taxon>
        <taxon>Pseudomonadati</taxon>
        <taxon>Bacteroidota</taxon>
        <taxon>Bacteroidia</taxon>
        <taxon>Bacteroidales</taxon>
        <taxon>Bacteroidaceae</taxon>
        <taxon>Phocaeicola</taxon>
    </lineage>
</organism>
<dbReference type="Gene3D" id="3.90.550.10">
    <property type="entry name" value="Spore Coat Polysaccharide Biosynthesis Protein SpsA, Chain A"/>
    <property type="match status" value="1"/>
</dbReference>
<dbReference type="SUPFAM" id="SSF53448">
    <property type="entry name" value="Nucleotide-diphospho-sugar transferases"/>
    <property type="match status" value="1"/>
</dbReference>
<dbReference type="CDD" id="cd00761">
    <property type="entry name" value="Glyco_tranf_GTA_type"/>
    <property type="match status" value="1"/>
</dbReference>
<dbReference type="RefSeq" id="WP_117849210.1">
    <property type="nucleotide sequence ID" value="NZ_CAXSLB010000004.1"/>
</dbReference>
<accession>A0A415NW13</accession>
<evidence type="ECO:0000256" key="1">
    <source>
        <dbReference type="ARBA" id="ARBA00022676"/>
    </source>
</evidence>
<keyword evidence="1 4" id="KW-0328">Glycosyltransferase</keyword>
<dbReference type="PANTHER" id="PTHR22916:SF51">
    <property type="entry name" value="GLYCOSYLTRANSFERASE EPSH-RELATED"/>
    <property type="match status" value="1"/>
</dbReference>
<dbReference type="Pfam" id="PF00535">
    <property type="entry name" value="Glycos_transf_2"/>
    <property type="match status" value="1"/>
</dbReference>
<dbReference type="EC" id="2.4.-.-" evidence="4"/>
<dbReference type="GO" id="GO:0016758">
    <property type="term" value="F:hexosyltransferase activity"/>
    <property type="evidence" value="ECO:0007669"/>
    <property type="project" value="UniProtKB-ARBA"/>
</dbReference>